<evidence type="ECO:0000259" key="7">
    <source>
        <dbReference type="Pfam" id="PF02687"/>
    </source>
</evidence>
<dbReference type="GO" id="GO:0055085">
    <property type="term" value="P:transmembrane transport"/>
    <property type="evidence" value="ECO:0007669"/>
    <property type="project" value="UniProtKB-UniRule"/>
</dbReference>
<evidence type="ECO:0000256" key="3">
    <source>
        <dbReference type="ARBA" id="ARBA00022692"/>
    </source>
</evidence>
<dbReference type="PANTHER" id="PTHR46795">
    <property type="entry name" value="ABC TRANSPORTER PERMEASE-RELATED-RELATED"/>
    <property type="match status" value="1"/>
</dbReference>
<feature type="transmembrane region" description="Helical" evidence="6">
    <location>
        <begin position="629"/>
        <end position="653"/>
    </location>
</feature>
<evidence type="ECO:0000256" key="6">
    <source>
        <dbReference type="PIRNR" id="PIRNR018968"/>
    </source>
</evidence>
<feature type="transmembrane region" description="Helical" evidence="6">
    <location>
        <begin position="540"/>
        <end position="561"/>
    </location>
</feature>
<comment type="similarity">
    <text evidence="6">Belongs to the ABC-4 integral membrane protein family.</text>
</comment>
<keyword evidence="5 6" id="KW-0472">Membrane</keyword>
<feature type="transmembrane region" description="Helical" evidence="6">
    <location>
        <begin position="595"/>
        <end position="617"/>
    </location>
</feature>
<evidence type="ECO:0000313" key="9">
    <source>
        <dbReference type="Proteomes" id="UP000236151"/>
    </source>
</evidence>
<sequence>MSKLFYPKLATINIKNNTRTYMPYILTSIGIIAMFYNMCYLAVARDIGDNIKDSMSLRIMLRLGSIVIGIFSVIFLFYINSFLIKRRKKEFGLFNILGMEKKHVARIMFFETLFSALISITAGILTGILLSKLMILLLLKIIAVDVGFGFEVPLSAIISTLLLFGGIFALNLIYNICQVHLAKPVELLKGGNVGEKVPKTRWLMAILGTICLGIGYYIALTTETPLAALNLFFIAVVLVIIGTYLMFIAGSIAILKMLRKNKKYYYKPSHFISVSGMIYRMKQNAAGLASICILSTMVIVMLSTTISLYVGIEDVLRTRYPRNIIIDADNITDEKVQKLDQAVEEQLSRFGAEKKDIVRYRSMSFAAIQDGAVFSVRSQDSYAYDNISIVVFITADEYNKIANKDISLSEGEALLCSYRGNIPGNSVRFGNFELSIKERLSSDDTKDITKGMLSAMAANSYFFIVKDVDAIKQVYKGFHGENTDVPELSYYYAFDVSGSRDVQIKLVGEIRKAMKEIGAEGYVEGPEAEREGFYSLYGGLFYLGLFLGILFIMATVLIIYYKQVSEGYDDKERFGIMQKVGMSREEVWKAIRSQVLSVFFLPLLAAVIHIAFAFKVITKLLYIFNLTNIPLFALCTVITILVFAVFYTIVYAMTAKTYYKIVS</sequence>
<name>A0A2K2FJP7_9CLOT</name>
<dbReference type="Proteomes" id="UP000236151">
    <property type="component" value="Unassembled WGS sequence"/>
</dbReference>
<feature type="transmembrane region" description="Helical" evidence="6">
    <location>
        <begin position="21"/>
        <end position="43"/>
    </location>
</feature>
<dbReference type="GO" id="GO:0005886">
    <property type="term" value="C:plasma membrane"/>
    <property type="evidence" value="ECO:0007669"/>
    <property type="project" value="UniProtKB-SubCell"/>
</dbReference>
<feature type="transmembrane region" description="Helical" evidence="6">
    <location>
        <begin position="104"/>
        <end position="130"/>
    </location>
</feature>
<dbReference type="InterPro" id="IPR052536">
    <property type="entry name" value="ABC-4_Integral_Memb_Prot"/>
</dbReference>
<evidence type="ECO:0000256" key="2">
    <source>
        <dbReference type="ARBA" id="ARBA00022475"/>
    </source>
</evidence>
<dbReference type="RefSeq" id="WP_103081531.1">
    <property type="nucleotide sequence ID" value="NZ_CP021850.1"/>
</dbReference>
<evidence type="ECO:0000313" key="8">
    <source>
        <dbReference type="EMBL" id="PNT98997.1"/>
    </source>
</evidence>
<dbReference type="GO" id="GO:0051301">
    <property type="term" value="P:cell division"/>
    <property type="evidence" value="ECO:0007669"/>
    <property type="project" value="UniProtKB-KW"/>
</dbReference>
<keyword evidence="2 6" id="KW-1003">Cell membrane</keyword>
<feature type="transmembrane region" description="Helical" evidence="6">
    <location>
        <begin position="285"/>
        <end position="312"/>
    </location>
</feature>
<dbReference type="EMBL" id="NIOJ01000022">
    <property type="protein sequence ID" value="PNT98997.1"/>
    <property type="molecule type" value="Genomic_DNA"/>
</dbReference>
<dbReference type="InterPro" id="IPR027022">
    <property type="entry name" value="ABC_permease_BceB-typ"/>
</dbReference>
<feature type="transmembrane region" description="Helical" evidence="6">
    <location>
        <begin position="202"/>
        <end position="219"/>
    </location>
</feature>
<feature type="transmembrane region" description="Helical" evidence="6">
    <location>
        <begin position="63"/>
        <end position="83"/>
    </location>
</feature>
<dbReference type="AlphaFoldDB" id="A0A2K2FJP7"/>
<organism evidence="8 9">
    <name type="scientific">Clostridium thermosuccinogenes</name>
    <dbReference type="NCBI Taxonomy" id="84032"/>
    <lineage>
        <taxon>Bacteria</taxon>
        <taxon>Bacillati</taxon>
        <taxon>Bacillota</taxon>
        <taxon>Clostridia</taxon>
        <taxon>Eubacteriales</taxon>
        <taxon>Clostridiaceae</taxon>
        <taxon>Clostridium</taxon>
    </lineage>
</organism>
<dbReference type="InterPro" id="IPR003838">
    <property type="entry name" value="ABC3_permease_C"/>
</dbReference>
<feature type="domain" description="ABC3 transporter permease C-terminal" evidence="7">
    <location>
        <begin position="65"/>
        <end position="170"/>
    </location>
</feature>
<protein>
    <submittedName>
        <fullName evidence="8">Cell division protein FtsX</fullName>
    </submittedName>
</protein>
<keyword evidence="3 6" id="KW-0812">Transmembrane</keyword>
<proteinExistence type="inferred from homology"/>
<reference evidence="9" key="1">
    <citation type="submission" date="2017-06" db="EMBL/GenBank/DDBJ databases">
        <title>Investigating the central metabolism of Clostridium thermosuccinogenes.</title>
        <authorList>
            <person name="Koendjbiharie J.G."/>
            <person name="Van Kranenburg R."/>
            <person name="Vriesendorp B."/>
        </authorList>
    </citation>
    <scope>NUCLEOTIDE SEQUENCE [LARGE SCALE GENOMIC DNA]</scope>
    <source>
        <strain evidence="9">DSM 5806</strain>
    </source>
</reference>
<dbReference type="KEGG" id="cthd:CDO33_19690"/>
<keyword evidence="9" id="KW-1185">Reference proteome</keyword>
<keyword evidence="6" id="KW-0813">Transport</keyword>
<feature type="domain" description="ABC3 transporter permease C-terminal" evidence="7">
    <location>
        <begin position="546"/>
        <end position="655"/>
    </location>
</feature>
<comment type="subcellular location">
    <subcellularLocation>
        <location evidence="1 6">Cell membrane</location>
        <topology evidence="1 6">Multi-pass membrane protein</topology>
    </subcellularLocation>
</comment>
<accession>A0A2K2FJP7</accession>
<feature type="transmembrane region" description="Helical" evidence="6">
    <location>
        <begin position="231"/>
        <end position="255"/>
    </location>
</feature>
<feature type="transmembrane region" description="Helical" evidence="6">
    <location>
        <begin position="150"/>
        <end position="174"/>
    </location>
</feature>
<evidence type="ECO:0000256" key="1">
    <source>
        <dbReference type="ARBA" id="ARBA00004651"/>
    </source>
</evidence>
<dbReference type="OrthoDB" id="9781780at2"/>
<dbReference type="Pfam" id="PF02687">
    <property type="entry name" value="FtsX"/>
    <property type="match status" value="2"/>
</dbReference>
<dbReference type="PANTHER" id="PTHR46795:SF3">
    <property type="entry name" value="ABC TRANSPORTER PERMEASE"/>
    <property type="match status" value="1"/>
</dbReference>
<gene>
    <name evidence="8" type="ORF">CDQ84_09645</name>
</gene>
<keyword evidence="8" id="KW-0131">Cell cycle</keyword>
<dbReference type="PIRSF" id="PIRSF018968">
    <property type="entry name" value="ABC_permease_BceB"/>
    <property type="match status" value="1"/>
</dbReference>
<evidence type="ECO:0000256" key="5">
    <source>
        <dbReference type="ARBA" id="ARBA00023136"/>
    </source>
</evidence>
<keyword evidence="4 6" id="KW-1133">Transmembrane helix</keyword>
<keyword evidence="8" id="KW-0132">Cell division</keyword>
<comment type="caution">
    <text evidence="8">The sequence shown here is derived from an EMBL/GenBank/DDBJ whole genome shotgun (WGS) entry which is preliminary data.</text>
</comment>
<evidence type="ECO:0000256" key="4">
    <source>
        <dbReference type="ARBA" id="ARBA00022989"/>
    </source>
</evidence>